<evidence type="ECO:0000313" key="2">
    <source>
        <dbReference type="Proteomes" id="UP000016934"/>
    </source>
</evidence>
<gene>
    <name evidence="1" type="ORF">COCSADRAFT_287616</name>
</gene>
<dbReference type="RefSeq" id="XP_007696947.1">
    <property type="nucleotide sequence ID" value="XM_007698757.1"/>
</dbReference>
<reference evidence="1 2" key="1">
    <citation type="journal article" date="2012" name="PLoS Pathog.">
        <title>Diverse lifestyles and strategies of plant pathogenesis encoded in the genomes of eighteen Dothideomycetes fungi.</title>
        <authorList>
            <person name="Ohm R.A."/>
            <person name="Feau N."/>
            <person name="Henrissat B."/>
            <person name="Schoch C.L."/>
            <person name="Horwitz B.A."/>
            <person name="Barry K.W."/>
            <person name="Condon B.J."/>
            <person name="Copeland A.C."/>
            <person name="Dhillon B."/>
            <person name="Glaser F."/>
            <person name="Hesse C.N."/>
            <person name="Kosti I."/>
            <person name="LaButti K."/>
            <person name="Lindquist E.A."/>
            <person name="Lucas S."/>
            <person name="Salamov A.A."/>
            <person name="Bradshaw R.E."/>
            <person name="Ciuffetti L."/>
            <person name="Hamelin R.C."/>
            <person name="Kema G.H.J."/>
            <person name="Lawrence C."/>
            <person name="Scott J.A."/>
            <person name="Spatafora J.W."/>
            <person name="Turgeon B.G."/>
            <person name="de Wit P.J.G.M."/>
            <person name="Zhong S."/>
            <person name="Goodwin S.B."/>
            <person name="Grigoriev I.V."/>
        </authorList>
    </citation>
    <scope>NUCLEOTIDE SEQUENCE [LARGE SCALE GENOMIC DNA]</scope>
    <source>
        <strain evidence="2">ND90Pr / ATCC 201652</strain>
    </source>
</reference>
<dbReference type="GeneID" id="19135909"/>
<dbReference type="EMBL" id="KB445639">
    <property type="protein sequence ID" value="EMD67241.1"/>
    <property type="molecule type" value="Genomic_DNA"/>
</dbReference>
<name>M2TDC4_COCSN</name>
<reference evidence="2" key="2">
    <citation type="journal article" date="2013" name="PLoS Genet.">
        <title>Comparative genome structure, secondary metabolite, and effector coding capacity across Cochliobolus pathogens.</title>
        <authorList>
            <person name="Condon B.J."/>
            <person name="Leng Y."/>
            <person name="Wu D."/>
            <person name="Bushley K.E."/>
            <person name="Ohm R.A."/>
            <person name="Otillar R."/>
            <person name="Martin J."/>
            <person name="Schackwitz W."/>
            <person name="Grimwood J."/>
            <person name="MohdZainudin N."/>
            <person name="Xue C."/>
            <person name="Wang R."/>
            <person name="Manning V.A."/>
            <person name="Dhillon B."/>
            <person name="Tu Z.J."/>
            <person name="Steffenson B.J."/>
            <person name="Salamov A."/>
            <person name="Sun H."/>
            <person name="Lowry S."/>
            <person name="LaButti K."/>
            <person name="Han J."/>
            <person name="Copeland A."/>
            <person name="Lindquist E."/>
            <person name="Barry K."/>
            <person name="Schmutz J."/>
            <person name="Baker S.E."/>
            <person name="Ciuffetti L.M."/>
            <person name="Grigoriev I.V."/>
            <person name="Zhong S."/>
            <person name="Turgeon B.G."/>
        </authorList>
    </citation>
    <scope>NUCLEOTIDE SEQUENCE [LARGE SCALE GENOMIC DNA]</scope>
    <source>
        <strain evidence="2">ND90Pr / ATCC 201652</strain>
    </source>
</reference>
<dbReference type="Proteomes" id="UP000016934">
    <property type="component" value="Unassembled WGS sequence"/>
</dbReference>
<protein>
    <submittedName>
        <fullName evidence="1">Uncharacterized protein</fullName>
    </submittedName>
</protein>
<organism evidence="1 2">
    <name type="scientific">Cochliobolus sativus (strain ND90Pr / ATCC 201652)</name>
    <name type="common">Common root rot and spot blotch fungus</name>
    <name type="synonym">Bipolaris sorokiniana</name>
    <dbReference type="NCBI Taxonomy" id="665912"/>
    <lineage>
        <taxon>Eukaryota</taxon>
        <taxon>Fungi</taxon>
        <taxon>Dikarya</taxon>
        <taxon>Ascomycota</taxon>
        <taxon>Pezizomycotina</taxon>
        <taxon>Dothideomycetes</taxon>
        <taxon>Pleosporomycetidae</taxon>
        <taxon>Pleosporales</taxon>
        <taxon>Pleosporineae</taxon>
        <taxon>Pleosporaceae</taxon>
        <taxon>Bipolaris</taxon>
    </lineage>
</organism>
<evidence type="ECO:0000313" key="1">
    <source>
        <dbReference type="EMBL" id="EMD67241.1"/>
    </source>
</evidence>
<dbReference type="KEGG" id="bsc:COCSADRAFT_287616"/>
<accession>M2TDC4</accession>
<dbReference type="AlphaFoldDB" id="M2TDC4"/>
<sequence length="233" mass="25939">MAGFWLPVTCAGGWEALGGPHWECRGGMLFGLARRREHGDAVARTKRRLTGQRERQCINHDISSHGMAVQSTFGRQRVSGQGGQWLCVCGWQPCLCWSHEARIASPDRPRVYGCLVYTYARDMRPFTVTTRRTGYRQKHTGTFTVALLLLHPGASFFFLNGRITWPGPSSPKMAIQSNPSIDAAMVLSDTGDVHARHGACKQVLFRRVVHKALPRHSIAAVTAPLLCCRLQKM</sequence>
<proteinExistence type="predicted"/>
<keyword evidence="2" id="KW-1185">Reference proteome</keyword>
<dbReference type="HOGENOM" id="CLU_1189824_0_0_1"/>